<feature type="region of interest" description="Disordered" evidence="1">
    <location>
        <begin position="862"/>
        <end position="883"/>
    </location>
</feature>
<dbReference type="PANTHER" id="PTHR11102">
    <property type="entry name" value="SEL-1-LIKE PROTEIN"/>
    <property type="match status" value="1"/>
</dbReference>
<evidence type="ECO:0000313" key="3">
    <source>
        <dbReference type="Proteomes" id="UP001589867"/>
    </source>
</evidence>
<comment type="caution">
    <text evidence="2">The sequence shown here is derived from an EMBL/GenBank/DDBJ whole genome shotgun (WGS) entry which is preliminary data.</text>
</comment>
<organism evidence="2 3">
    <name type="scientific">Phytohabitans kaempferiae</name>
    <dbReference type="NCBI Taxonomy" id="1620943"/>
    <lineage>
        <taxon>Bacteria</taxon>
        <taxon>Bacillati</taxon>
        <taxon>Actinomycetota</taxon>
        <taxon>Actinomycetes</taxon>
        <taxon>Micromonosporales</taxon>
        <taxon>Micromonosporaceae</taxon>
    </lineage>
</organism>
<protein>
    <submittedName>
        <fullName evidence="2">Tetratricopeptide repeat protein</fullName>
    </submittedName>
</protein>
<dbReference type="SUPFAM" id="SSF81901">
    <property type="entry name" value="HCP-like"/>
    <property type="match status" value="3"/>
</dbReference>
<dbReference type="EMBL" id="JBHLUH010000052">
    <property type="protein sequence ID" value="MFC0530818.1"/>
    <property type="molecule type" value="Genomic_DNA"/>
</dbReference>
<gene>
    <name evidence="2" type="ORF">ACFFIA_24445</name>
</gene>
<sequence length="883" mass="96073">MRRRLLIIAALVGLGVLVAFLAKEGRNNADQWMSIIGGFVGVAGAVGAAIDKWGVPKGKLLVPDADAALRRCLLFVNSKGLPLVRDVLAQDVGVKAAIVSIECNDGSLPTYVPRVGDDDLEWAIASGGVVLVHGRAAAGKTRSAFEAIRRLRPNHCLLVPASGPALRELVDDGFEPRDSVVWLDDLERYLVPGGVDQNLIERLCSDRRHDVLVVATLRGEELERLDQAARSGRGTDALNALDIDWPGVQVVQHIRGRRRVHVGQFLTETEKSAAAVSSDQRVVEAANSNVGFAEYLAAGPPMMQRWSFDGDDVADVGQALITAAVDCRRAGYPYAVPANVLAQLFRHYLNPARSNRADLPSLRRGLEWASEPLLGASSCLIPQDGDCYAASDYLLDRTEAGEGPLARRDVGEAVWTTLLTFDEPYARYSIATAAYFASRSDVAETAIRPLANDGYTEAMLNLGLLLHKRNQPEAEYWYRQAADAGATFAMVRIGILSEEANRLNDAESWYRRAVEAGERHALPVLGWLREKRGDVREAEHLYRLAVEDGDVDATAMLGALLEKQGNAPEAERLYRLAGGSGHVRAMVALGLLLERTGSAEAEQWYRTAVERGSARAMIMLGILRGKHGATDEANTLYRRAFDEGETHAAVALGISFEKQESVDEAENWYRRGAGTGNELASLMLALLLERRGLDGEAERWYEKVARGGDGNAMVMLANLLAKRGEVEQAHAWYHSAVELGNTQAMIKLAAQNEAAGSSEEAKLWLQRAANAGDTHAMVLLGMSLEHDDRAESERWYRAAADAGENHALLLLAVVLDRRGEADEAEYWYRRSAETGDAHAAALLADTLAGQGELDEANSLRRLAANSDNTRSHGPVRRTAAPPE</sequence>
<keyword evidence="3" id="KW-1185">Reference proteome</keyword>
<dbReference type="InterPro" id="IPR011990">
    <property type="entry name" value="TPR-like_helical_dom_sf"/>
</dbReference>
<dbReference type="RefSeq" id="WP_377254146.1">
    <property type="nucleotide sequence ID" value="NZ_JBHLUH010000052.1"/>
</dbReference>
<evidence type="ECO:0000313" key="2">
    <source>
        <dbReference type="EMBL" id="MFC0530818.1"/>
    </source>
</evidence>
<dbReference type="InterPro" id="IPR050767">
    <property type="entry name" value="Sel1_AlgK"/>
</dbReference>
<accession>A0ABV6M8R5</accession>
<dbReference type="SMART" id="SM00671">
    <property type="entry name" value="SEL1"/>
    <property type="match status" value="11"/>
</dbReference>
<dbReference type="Proteomes" id="UP001589867">
    <property type="component" value="Unassembled WGS sequence"/>
</dbReference>
<proteinExistence type="predicted"/>
<name>A0ABV6M8R5_9ACTN</name>
<dbReference type="Pfam" id="PF13432">
    <property type="entry name" value="TPR_16"/>
    <property type="match status" value="2"/>
</dbReference>
<dbReference type="PANTHER" id="PTHR11102:SF160">
    <property type="entry name" value="ERAD-ASSOCIATED E3 UBIQUITIN-PROTEIN LIGASE COMPONENT HRD3"/>
    <property type="match status" value="1"/>
</dbReference>
<reference evidence="2 3" key="1">
    <citation type="submission" date="2024-09" db="EMBL/GenBank/DDBJ databases">
        <authorList>
            <person name="Sun Q."/>
            <person name="Mori K."/>
        </authorList>
    </citation>
    <scope>NUCLEOTIDE SEQUENCE [LARGE SCALE GENOMIC DNA]</scope>
    <source>
        <strain evidence="2 3">TBRC 3947</strain>
    </source>
</reference>
<dbReference type="Gene3D" id="1.25.40.10">
    <property type="entry name" value="Tetratricopeptide repeat domain"/>
    <property type="match status" value="4"/>
</dbReference>
<dbReference type="InterPro" id="IPR006597">
    <property type="entry name" value="Sel1-like"/>
</dbReference>
<evidence type="ECO:0000256" key="1">
    <source>
        <dbReference type="SAM" id="MobiDB-lite"/>
    </source>
</evidence>